<dbReference type="Pfam" id="PF06585">
    <property type="entry name" value="JHBP"/>
    <property type="match status" value="1"/>
</dbReference>
<protein>
    <submittedName>
        <fullName evidence="1">Uncharacterized protein</fullName>
    </submittedName>
</protein>
<dbReference type="InterPro" id="IPR038606">
    <property type="entry name" value="To_sf"/>
</dbReference>
<sequence>MKNAASYIKPCSVSAADFDDCCLQHAKEAIPHLIKGDRKYNIPILDPLVLPVVKLESGKDFSLVLNDVSFIGLEKADLKQIKYVCQTKLK</sequence>
<dbReference type="Gene3D" id="3.15.10.30">
    <property type="entry name" value="Haemolymph juvenile hormone binding protein"/>
    <property type="match status" value="1"/>
</dbReference>
<dbReference type="AlphaFoldDB" id="A0AAV8ZND9"/>
<name>A0AAV8ZND9_9CUCU</name>
<organism evidence="1 2">
    <name type="scientific">Rhamnusium bicolor</name>
    <dbReference type="NCBI Taxonomy" id="1586634"/>
    <lineage>
        <taxon>Eukaryota</taxon>
        <taxon>Metazoa</taxon>
        <taxon>Ecdysozoa</taxon>
        <taxon>Arthropoda</taxon>
        <taxon>Hexapoda</taxon>
        <taxon>Insecta</taxon>
        <taxon>Pterygota</taxon>
        <taxon>Neoptera</taxon>
        <taxon>Endopterygota</taxon>
        <taxon>Coleoptera</taxon>
        <taxon>Polyphaga</taxon>
        <taxon>Cucujiformia</taxon>
        <taxon>Chrysomeloidea</taxon>
        <taxon>Cerambycidae</taxon>
        <taxon>Lepturinae</taxon>
        <taxon>Rhagiini</taxon>
        <taxon>Rhamnusium</taxon>
    </lineage>
</organism>
<gene>
    <name evidence="1" type="ORF">NQ314_003993</name>
</gene>
<evidence type="ECO:0000313" key="1">
    <source>
        <dbReference type="EMBL" id="KAJ8965643.1"/>
    </source>
</evidence>
<keyword evidence="2" id="KW-1185">Reference proteome</keyword>
<proteinExistence type="predicted"/>
<dbReference type="InterPro" id="IPR010562">
    <property type="entry name" value="Haemolymph_juvenile_hormone-bd"/>
</dbReference>
<comment type="caution">
    <text evidence="1">The sequence shown here is derived from an EMBL/GenBank/DDBJ whole genome shotgun (WGS) entry which is preliminary data.</text>
</comment>
<reference evidence="1" key="1">
    <citation type="journal article" date="2023" name="Insect Mol. Biol.">
        <title>Genome sequencing provides insights into the evolution of gene families encoding plant cell wall-degrading enzymes in longhorned beetles.</title>
        <authorList>
            <person name="Shin N.R."/>
            <person name="Okamura Y."/>
            <person name="Kirsch R."/>
            <person name="Pauchet Y."/>
        </authorList>
    </citation>
    <scope>NUCLEOTIDE SEQUENCE</scope>
    <source>
        <strain evidence="1">RBIC_L_NR</strain>
    </source>
</reference>
<accession>A0AAV8ZND9</accession>
<dbReference type="EMBL" id="JANEYF010001198">
    <property type="protein sequence ID" value="KAJ8965643.1"/>
    <property type="molecule type" value="Genomic_DNA"/>
</dbReference>
<dbReference type="Proteomes" id="UP001162156">
    <property type="component" value="Unassembled WGS sequence"/>
</dbReference>
<evidence type="ECO:0000313" key="2">
    <source>
        <dbReference type="Proteomes" id="UP001162156"/>
    </source>
</evidence>